<dbReference type="EMBL" id="JAXOJX010000086">
    <property type="protein sequence ID" value="MDZ5460883.1"/>
    <property type="molecule type" value="Genomic_DNA"/>
</dbReference>
<dbReference type="PANTHER" id="PTHR43784:SF2">
    <property type="entry name" value="GDSL-LIKE LIPASE_ACYLHYDROLASE, PUTATIVE (AFU_ORTHOLOGUE AFUA_2G00820)-RELATED"/>
    <property type="match status" value="1"/>
</dbReference>
<organism evidence="2 3">
    <name type="scientific">Azohydromonas lata</name>
    <dbReference type="NCBI Taxonomy" id="45677"/>
    <lineage>
        <taxon>Bacteria</taxon>
        <taxon>Pseudomonadati</taxon>
        <taxon>Pseudomonadota</taxon>
        <taxon>Betaproteobacteria</taxon>
        <taxon>Burkholderiales</taxon>
        <taxon>Sphaerotilaceae</taxon>
        <taxon>Azohydromonas</taxon>
    </lineage>
</organism>
<dbReference type="SUPFAM" id="SSF52266">
    <property type="entry name" value="SGNH hydrolase"/>
    <property type="match status" value="1"/>
</dbReference>
<evidence type="ECO:0000313" key="2">
    <source>
        <dbReference type="EMBL" id="MDZ5460883.1"/>
    </source>
</evidence>
<gene>
    <name evidence="2" type="ORF">SM757_30330</name>
</gene>
<name>A0ABU5IPR0_9BURK</name>
<feature type="domain" description="SGNH hydrolase-type esterase" evidence="1">
    <location>
        <begin position="209"/>
        <end position="411"/>
    </location>
</feature>
<evidence type="ECO:0000259" key="1">
    <source>
        <dbReference type="Pfam" id="PF13472"/>
    </source>
</evidence>
<protein>
    <submittedName>
        <fullName evidence="2">GDSL-type esterase/lipase family protein</fullName>
    </submittedName>
</protein>
<dbReference type="Gene3D" id="3.40.50.1110">
    <property type="entry name" value="SGNH hydrolase"/>
    <property type="match status" value="1"/>
</dbReference>
<dbReference type="RefSeq" id="WP_322468196.1">
    <property type="nucleotide sequence ID" value="NZ_JAXOJX010000086.1"/>
</dbReference>
<reference evidence="2 3" key="1">
    <citation type="submission" date="2023-11" db="EMBL/GenBank/DDBJ databases">
        <title>Draft genome of Azohydromonas lata strain H1 (DSM1123), a polyhydroxyalkanoate producer.</title>
        <authorList>
            <person name="Traversa D."/>
            <person name="D'Addabbo P."/>
            <person name="Pazzani C."/>
            <person name="Manzari C."/>
            <person name="Chiara M."/>
            <person name="Scrascia M."/>
        </authorList>
    </citation>
    <scope>NUCLEOTIDE SEQUENCE [LARGE SCALE GENOMIC DNA]</scope>
    <source>
        <strain evidence="2 3">H1</strain>
    </source>
</reference>
<dbReference type="Pfam" id="PF13472">
    <property type="entry name" value="Lipase_GDSL_2"/>
    <property type="match status" value="1"/>
</dbReference>
<dbReference type="InterPro" id="IPR013830">
    <property type="entry name" value="SGNH_hydro"/>
</dbReference>
<dbReference type="Proteomes" id="UP001293718">
    <property type="component" value="Unassembled WGS sequence"/>
</dbReference>
<accession>A0ABU5IPR0</accession>
<proteinExistence type="predicted"/>
<dbReference type="InterPro" id="IPR036514">
    <property type="entry name" value="SGNH_hydro_sf"/>
</dbReference>
<sequence>MGHEDAAADARKWVTGWTGSAQGPYPAGSPLAQPDLRFAFPSPAQGARDQSFRLIVRPDLWGPRARLRLSNAFGTQPVRFADVHVGLQLGGATLVAGSNRRVTFKGTDGVTLPPGESAWSDPVPLPFVDGLPPALLEGRKLAVSFHVEGDSGPMTWHAKALQMSYLTPPGAGAQGAREDELAFPFTSASWYFLDAVDMWMEAGTRLIVALGDSITDGSGSTLNGDDRWPDVLSRRLHAAFGQRVGIVNAGIGSNQVVGPASWSPWSPTAGGASAVERLERDVIGLSGVSTVIWLEGTNDFSRNGNASVEAVTAGFCEGVRRLRAALPGVRVLGATLVPALGSTAAAHGHREQDDKRRALNDFIRGAGLFDAVLDFEAVTLDEASGRMKEAFVPDGTVGGPGDGLNPNRAGYVAMAGSIDLGLLAP</sequence>
<dbReference type="PANTHER" id="PTHR43784">
    <property type="entry name" value="GDSL-LIKE LIPASE/ACYLHYDROLASE, PUTATIVE (AFU_ORTHOLOGUE AFUA_2G00820)-RELATED"/>
    <property type="match status" value="1"/>
</dbReference>
<dbReference type="InterPro" id="IPR053140">
    <property type="entry name" value="GDSL_Rv0518-like"/>
</dbReference>
<evidence type="ECO:0000313" key="3">
    <source>
        <dbReference type="Proteomes" id="UP001293718"/>
    </source>
</evidence>
<comment type="caution">
    <text evidence="2">The sequence shown here is derived from an EMBL/GenBank/DDBJ whole genome shotgun (WGS) entry which is preliminary data.</text>
</comment>
<keyword evidence="3" id="KW-1185">Reference proteome</keyword>